<reference evidence="3" key="1">
    <citation type="journal article" date="2019" name="Int. J. Syst. Evol. Microbiol.">
        <title>The Global Catalogue of Microorganisms (GCM) 10K type strain sequencing project: providing services to taxonomists for standard genome sequencing and annotation.</title>
        <authorList>
            <consortium name="The Broad Institute Genomics Platform"/>
            <consortium name="The Broad Institute Genome Sequencing Center for Infectious Disease"/>
            <person name="Wu L."/>
            <person name="Ma J."/>
        </authorList>
    </citation>
    <scope>NUCLEOTIDE SEQUENCE [LARGE SCALE GENOMIC DNA]</scope>
    <source>
        <strain evidence="3">WYCCWR 12678</strain>
    </source>
</reference>
<dbReference type="EMBL" id="JBHSHC010000041">
    <property type="protein sequence ID" value="MFC4767021.1"/>
    <property type="molecule type" value="Genomic_DNA"/>
</dbReference>
<dbReference type="RefSeq" id="WP_380024909.1">
    <property type="nucleotide sequence ID" value="NZ_JBHSHC010000041.1"/>
</dbReference>
<evidence type="ECO:0000313" key="2">
    <source>
        <dbReference type="EMBL" id="MFC4767021.1"/>
    </source>
</evidence>
<keyword evidence="3" id="KW-1185">Reference proteome</keyword>
<protein>
    <recommendedName>
        <fullName evidence="4">DUF4044 domain-containing protein</fullName>
    </recommendedName>
</protein>
<comment type="caution">
    <text evidence="2">The sequence shown here is derived from an EMBL/GenBank/DDBJ whole genome shotgun (WGS) entry which is preliminary data.</text>
</comment>
<name>A0ABV9PXN6_9BACL</name>
<keyword evidence="1" id="KW-0812">Transmembrane</keyword>
<gene>
    <name evidence="2" type="ORF">ACFO8Q_06520</name>
</gene>
<proteinExistence type="predicted"/>
<keyword evidence="1" id="KW-1133">Transmembrane helix</keyword>
<evidence type="ECO:0000256" key="1">
    <source>
        <dbReference type="SAM" id="Phobius"/>
    </source>
</evidence>
<evidence type="ECO:0008006" key="4">
    <source>
        <dbReference type="Google" id="ProtNLM"/>
    </source>
</evidence>
<evidence type="ECO:0000313" key="3">
    <source>
        <dbReference type="Proteomes" id="UP001596002"/>
    </source>
</evidence>
<dbReference type="Proteomes" id="UP001596002">
    <property type="component" value="Unassembled WGS sequence"/>
</dbReference>
<sequence length="50" mass="5849">MMIRTLFRHIRKRLKNIDRNGWMTFVAVGAIVISLIMILGVFLTMAMKLQ</sequence>
<accession>A0ABV9PXN6</accession>
<keyword evidence="1" id="KW-0472">Membrane</keyword>
<feature type="transmembrane region" description="Helical" evidence="1">
    <location>
        <begin position="21"/>
        <end position="47"/>
    </location>
</feature>
<organism evidence="2 3">
    <name type="scientific">Effusibacillus consociatus</name>
    <dbReference type="NCBI Taxonomy" id="1117041"/>
    <lineage>
        <taxon>Bacteria</taxon>
        <taxon>Bacillati</taxon>
        <taxon>Bacillota</taxon>
        <taxon>Bacilli</taxon>
        <taxon>Bacillales</taxon>
        <taxon>Alicyclobacillaceae</taxon>
        <taxon>Effusibacillus</taxon>
    </lineage>
</organism>